<dbReference type="RefSeq" id="XP_001801539.1">
    <property type="nucleotide sequence ID" value="XM_001801487.1"/>
</dbReference>
<reference evidence="2" key="1">
    <citation type="journal article" date="2007" name="Plant Cell">
        <title>Dothideomycete-plant interactions illuminated by genome sequencing and EST analysis of the wheat pathogen Stagonospora nodorum.</title>
        <authorList>
            <person name="Hane J.K."/>
            <person name="Lowe R.G."/>
            <person name="Solomon P.S."/>
            <person name="Tan K.C."/>
            <person name="Schoch C.L."/>
            <person name="Spatafora J.W."/>
            <person name="Crous P.W."/>
            <person name="Kodira C."/>
            <person name="Birren B.W."/>
            <person name="Galagan J.E."/>
            <person name="Torriani S.F."/>
            <person name="McDonald B.A."/>
            <person name="Oliver R.P."/>
        </authorList>
    </citation>
    <scope>NUCLEOTIDE SEQUENCE [LARGE SCALE GENOMIC DNA]</scope>
    <source>
        <strain evidence="2">SN15 / ATCC MYA-4574 / FGSC 10173</strain>
    </source>
</reference>
<sequence length="50" mass="5573">MAVITPELRFSLRESASTSHERDRGSEHPGETCHMIVFGVLVYPSSLRGE</sequence>
<dbReference type="EMBL" id="CH445343">
    <property type="protein sequence ID" value="EAT81002.1"/>
    <property type="molecule type" value="Genomic_DNA"/>
</dbReference>
<protein>
    <submittedName>
        <fullName evidence="1">Uncharacterized protein</fullName>
    </submittedName>
</protein>
<dbReference type="AlphaFoldDB" id="Q0UAC0"/>
<dbReference type="GeneID" id="5978447"/>
<organism evidence="1 2">
    <name type="scientific">Phaeosphaeria nodorum (strain SN15 / ATCC MYA-4574 / FGSC 10173)</name>
    <name type="common">Glume blotch fungus</name>
    <name type="synonym">Parastagonospora nodorum</name>
    <dbReference type="NCBI Taxonomy" id="321614"/>
    <lineage>
        <taxon>Eukaryota</taxon>
        <taxon>Fungi</taxon>
        <taxon>Dikarya</taxon>
        <taxon>Ascomycota</taxon>
        <taxon>Pezizomycotina</taxon>
        <taxon>Dothideomycetes</taxon>
        <taxon>Pleosporomycetidae</taxon>
        <taxon>Pleosporales</taxon>
        <taxon>Pleosporineae</taxon>
        <taxon>Phaeosphaeriaceae</taxon>
        <taxon>Parastagonospora</taxon>
    </lineage>
</organism>
<dbReference type="InParanoid" id="Q0UAC0"/>
<proteinExistence type="predicted"/>
<evidence type="ECO:0000313" key="2">
    <source>
        <dbReference type="Proteomes" id="UP000001055"/>
    </source>
</evidence>
<dbReference type="KEGG" id="pno:SNOG_11294"/>
<evidence type="ECO:0000313" key="1">
    <source>
        <dbReference type="EMBL" id="EAT81002.1"/>
    </source>
</evidence>
<gene>
    <name evidence="1" type="ORF">SNOG_11294</name>
</gene>
<dbReference type="Proteomes" id="UP000001055">
    <property type="component" value="Unassembled WGS sequence"/>
</dbReference>
<name>Q0UAC0_PHANO</name>
<accession>Q0UAC0</accession>